<evidence type="ECO:0000259" key="1">
    <source>
        <dbReference type="Pfam" id="PF14214"/>
    </source>
</evidence>
<proteinExistence type="predicted"/>
<accession>A0AAV4SNK0</accession>
<protein>
    <recommendedName>
        <fullName evidence="1">Helitron helicase-like domain-containing protein</fullName>
    </recommendedName>
</protein>
<evidence type="ECO:0000313" key="3">
    <source>
        <dbReference type="Proteomes" id="UP001054945"/>
    </source>
</evidence>
<evidence type="ECO:0000313" key="2">
    <source>
        <dbReference type="EMBL" id="GIY33228.1"/>
    </source>
</evidence>
<dbReference type="InterPro" id="IPR025476">
    <property type="entry name" value="Helitron_helicase-like"/>
</dbReference>
<comment type="caution">
    <text evidence="2">The sequence shown here is derived from an EMBL/GenBank/DDBJ whole genome shotgun (WGS) entry which is preliminary data.</text>
</comment>
<dbReference type="Proteomes" id="UP001054945">
    <property type="component" value="Unassembled WGS sequence"/>
</dbReference>
<dbReference type="Pfam" id="PF14214">
    <property type="entry name" value="Helitron_like_N"/>
    <property type="match status" value="1"/>
</dbReference>
<organism evidence="2 3">
    <name type="scientific">Caerostris extrusa</name>
    <name type="common">Bark spider</name>
    <name type="synonym">Caerostris bankana</name>
    <dbReference type="NCBI Taxonomy" id="172846"/>
    <lineage>
        <taxon>Eukaryota</taxon>
        <taxon>Metazoa</taxon>
        <taxon>Ecdysozoa</taxon>
        <taxon>Arthropoda</taxon>
        <taxon>Chelicerata</taxon>
        <taxon>Arachnida</taxon>
        <taxon>Araneae</taxon>
        <taxon>Araneomorphae</taxon>
        <taxon>Entelegynae</taxon>
        <taxon>Araneoidea</taxon>
        <taxon>Araneidae</taxon>
        <taxon>Caerostris</taxon>
    </lineage>
</organism>
<sequence length="131" mass="15415">MLRLDEFNNLHNYCQVSYQFWADVHGKIEVKRLSYIRNNPKQLRTENYIHLQDALRVEGNIDNLGLLAILSSSFTGRSRCMHKRTQDVISMVKMKNNRCNKRFPKAFINETMSGEDGCHLTDEDHQKQKDL</sequence>
<keyword evidence="3" id="KW-1185">Reference proteome</keyword>
<gene>
    <name evidence="2" type="ORF">CEXT_164631</name>
</gene>
<dbReference type="EMBL" id="BPLR01009605">
    <property type="protein sequence ID" value="GIY33228.1"/>
    <property type="molecule type" value="Genomic_DNA"/>
</dbReference>
<feature type="domain" description="Helitron helicase-like" evidence="1">
    <location>
        <begin position="3"/>
        <end position="94"/>
    </location>
</feature>
<dbReference type="AlphaFoldDB" id="A0AAV4SNK0"/>
<name>A0AAV4SNK0_CAEEX</name>
<reference evidence="2 3" key="1">
    <citation type="submission" date="2021-06" db="EMBL/GenBank/DDBJ databases">
        <title>Caerostris extrusa draft genome.</title>
        <authorList>
            <person name="Kono N."/>
            <person name="Arakawa K."/>
        </authorList>
    </citation>
    <scope>NUCLEOTIDE SEQUENCE [LARGE SCALE GENOMIC DNA]</scope>
</reference>